<feature type="compositionally biased region" description="Polar residues" evidence="1">
    <location>
        <begin position="21"/>
        <end position="33"/>
    </location>
</feature>
<evidence type="ECO:0000256" key="1">
    <source>
        <dbReference type="SAM" id="MobiDB-lite"/>
    </source>
</evidence>
<reference evidence="2" key="1">
    <citation type="submission" date="2022-12" db="EMBL/GenBank/DDBJ databases">
        <authorList>
            <person name="Petersen C."/>
        </authorList>
    </citation>
    <scope>NUCLEOTIDE SEQUENCE</scope>
    <source>
        <strain evidence="2">IBT 16125</strain>
    </source>
</reference>
<dbReference type="Proteomes" id="UP001213681">
    <property type="component" value="Unassembled WGS sequence"/>
</dbReference>
<accession>A0AAD6G134</accession>
<dbReference type="AlphaFoldDB" id="A0AAD6G134"/>
<protein>
    <submittedName>
        <fullName evidence="2">Uncharacterized protein</fullName>
    </submittedName>
</protein>
<evidence type="ECO:0000313" key="2">
    <source>
        <dbReference type="EMBL" id="KAJ5443501.1"/>
    </source>
</evidence>
<keyword evidence="3" id="KW-1185">Reference proteome</keyword>
<feature type="region of interest" description="Disordered" evidence="1">
    <location>
        <begin position="21"/>
        <end position="57"/>
    </location>
</feature>
<feature type="compositionally biased region" description="Basic and acidic residues" evidence="1">
    <location>
        <begin position="35"/>
        <end position="45"/>
    </location>
</feature>
<dbReference type="GeneID" id="81600998"/>
<dbReference type="RefSeq" id="XP_056763581.1">
    <property type="nucleotide sequence ID" value="XM_056910755.1"/>
</dbReference>
<evidence type="ECO:0000313" key="3">
    <source>
        <dbReference type="Proteomes" id="UP001213681"/>
    </source>
</evidence>
<organism evidence="2 3">
    <name type="scientific">Penicillium daleae</name>
    <dbReference type="NCBI Taxonomy" id="63821"/>
    <lineage>
        <taxon>Eukaryota</taxon>
        <taxon>Fungi</taxon>
        <taxon>Dikarya</taxon>
        <taxon>Ascomycota</taxon>
        <taxon>Pezizomycotina</taxon>
        <taxon>Eurotiomycetes</taxon>
        <taxon>Eurotiomycetidae</taxon>
        <taxon>Eurotiales</taxon>
        <taxon>Aspergillaceae</taxon>
        <taxon>Penicillium</taxon>
    </lineage>
</organism>
<comment type="caution">
    <text evidence="2">The sequence shown here is derived from an EMBL/GenBank/DDBJ whole genome shotgun (WGS) entry which is preliminary data.</text>
</comment>
<name>A0AAD6G134_9EURO</name>
<proteinExistence type="predicted"/>
<feature type="compositionally biased region" description="Polar residues" evidence="1">
    <location>
        <begin position="46"/>
        <end position="57"/>
    </location>
</feature>
<sequence>MAETDQPLSLLDAVRTQLTLDSDSESSQSTAVNITHKDATHENTKKTPANTPLDQSISTNPSIVLIENTNDHEPFPDFDEQMCEEHRDIEEKWQNAFAKAAQEEIRTYEIDPAIKTPPGQPETKRAVLDNIKDVLSNPRLSMSTCKRFIALTNMVIQLDHILFRRSDVFMGPDDTADAAEIVKQMLHWLTWADNMLQDLVAIADNVFGIMGYLAEENVSVVHKYRHMATVATTHLRKPRFLEQVLLSLFSDLYDVWIHNRFLHMSNRMILKEDNLDPACLALTANLHEIWMVLSRANKNYARYRSYLDEIVHVYLLPFQNMMEIPDSPDEEDVTQERPLLGGNEEV</sequence>
<reference evidence="2" key="2">
    <citation type="journal article" date="2023" name="IMA Fungus">
        <title>Comparative genomic study of the Penicillium genus elucidates a diverse pangenome and 15 lateral gene transfer events.</title>
        <authorList>
            <person name="Petersen C."/>
            <person name="Sorensen T."/>
            <person name="Nielsen M.R."/>
            <person name="Sondergaard T.E."/>
            <person name="Sorensen J.L."/>
            <person name="Fitzpatrick D.A."/>
            <person name="Frisvad J.C."/>
            <person name="Nielsen K.L."/>
        </authorList>
    </citation>
    <scope>NUCLEOTIDE SEQUENCE</scope>
    <source>
        <strain evidence="2">IBT 16125</strain>
    </source>
</reference>
<dbReference type="EMBL" id="JAPVEA010000007">
    <property type="protein sequence ID" value="KAJ5443501.1"/>
    <property type="molecule type" value="Genomic_DNA"/>
</dbReference>
<gene>
    <name evidence="2" type="ORF">N7458_007373</name>
</gene>
<feature type="region of interest" description="Disordered" evidence="1">
    <location>
        <begin position="325"/>
        <end position="346"/>
    </location>
</feature>